<dbReference type="PROSITE" id="PS50004">
    <property type="entry name" value="C2"/>
    <property type="match status" value="1"/>
</dbReference>
<dbReference type="PANTHER" id="PTHR44329">
    <property type="entry name" value="SERINE/THREONINE-PROTEIN KINASE TNNI3K-RELATED"/>
    <property type="match status" value="1"/>
</dbReference>
<dbReference type="Gene3D" id="1.10.510.10">
    <property type="entry name" value="Transferase(Phosphotransferase) domain 1"/>
    <property type="match status" value="2"/>
</dbReference>
<evidence type="ECO:0000256" key="4">
    <source>
        <dbReference type="ARBA" id="ARBA00022840"/>
    </source>
</evidence>
<dbReference type="InterPro" id="IPR035892">
    <property type="entry name" value="C2_domain_sf"/>
</dbReference>
<dbReference type="InParanoid" id="T0RGL7"/>
<dbReference type="InterPro" id="IPR051681">
    <property type="entry name" value="Ser/Thr_Kinases-Pseudokinases"/>
</dbReference>
<feature type="domain" description="C2" evidence="5">
    <location>
        <begin position="967"/>
        <end position="1085"/>
    </location>
</feature>
<proteinExistence type="predicted"/>
<evidence type="ECO:0000259" key="6">
    <source>
        <dbReference type="PROSITE" id="PS50011"/>
    </source>
</evidence>
<evidence type="ECO:0000256" key="3">
    <source>
        <dbReference type="ARBA" id="ARBA00022777"/>
    </source>
</evidence>
<organism evidence="7 8">
    <name type="scientific">Saprolegnia diclina (strain VS20)</name>
    <dbReference type="NCBI Taxonomy" id="1156394"/>
    <lineage>
        <taxon>Eukaryota</taxon>
        <taxon>Sar</taxon>
        <taxon>Stramenopiles</taxon>
        <taxon>Oomycota</taxon>
        <taxon>Saprolegniomycetes</taxon>
        <taxon>Saprolegniales</taxon>
        <taxon>Saprolegniaceae</taxon>
        <taxon>Saprolegnia</taxon>
    </lineage>
</organism>
<dbReference type="InterPro" id="IPR000008">
    <property type="entry name" value="C2_dom"/>
</dbReference>
<dbReference type="VEuPathDB" id="FungiDB:SDRG_13374"/>
<protein>
    <submittedName>
        <fullName evidence="7">TKL protein kinase</fullName>
    </submittedName>
</protein>
<dbReference type="InterPro" id="IPR011009">
    <property type="entry name" value="Kinase-like_dom_sf"/>
</dbReference>
<dbReference type="PROSITE" id="PS50011">
    <property type="entry name" value="PROTEIN_KINASE_DOM"/>
    <property type="match status" value="2"/>
</dbReference>
<keyword evidence="4" id="KW-0067">ATP-binding</keyword>
<name>T0RGL7_SAPDV</name>
<evidence type="ECO:0000256" key="2">
    <source>
        <dbReference type="ARBA" id="ARBA00022741"/>
    </source>
</evidence>
<dbReference type="RefSeq" id="XP_008617679.1">
    <property type="nucleotide sequence ID" value="XM_008619457.1"/>
</dbReference>
<evidence type="ECO:0000259" key="5">
    <source>
        <dbReference type="PROSITE" id="PS50004"/>
    </source>
</evidence>
<dbReference type="AlphaFoldDB" id="T0RGL7"/>
<dbReference type="GO" id="GO:0005524">
    <property type="term" value="F:ATP binding"/>
    <property type="evidence" value="ECO:0007669"/>
    <property type="project" value="InterPro"/>
</dbReference>
<dbReference type="InterPro" id="IPR000719">
    <property type="entry name" value="Prot_kinase_dom"/>
</dbReference>
<dbReference type="GeneID" id="19954101"/>
<dbReference type="Pfam" id="PF00069">
    <property type="entry name" value="Pkinase"/>
    <property type="match status" value="1"/>
</dbReference>
<keyword evidence="8" id="KW-1185">Reference proteome</keyword>
<dbReference type="Proteomes" id="UP000030762">
    <property type="component" value="Unassembled WGS sequence"/>
</dbReference>
<dbReference type="EMBL" id="JH767190">
    <property type="protein sequence ID" value="EQC28862.1"/>
    <property type="molecule type" value="Genomic_DNA"/>
</dbReference>
<dbReference type="Pfam" id="PF00168">
    <property type="entry name" value="C2"/>
    <property type="match status" value="1"/>
</dbReference>
<accession>T0RGL7</accession>
<evidence type="ECO:0000313" key="7">
    <source>
        <dbReference type="EMBL" id="EQC28862.1"/>
    </source>
</evidence>
<gene>
    <name evidence="7" type="ORF">SDRG_13374</name>
</gene>
<dbReference type="GO" id="GO:0004674">
    <property type="term" value="F:protein serine/threonine kinase activity"/>
    <property type="evidence" value="ECO:0007669"/>
    <property type="project" value="TreeGrafter"/>
</dbReference>
<evidence type="ECO:0000256" key="1">
    <source>
        <dbReference type="ARBA" id="ARBA00022679"/>
    </source>
</evidence>
<dbReference type="OrthoDB" id="248923at2759"/>
<reference evidence="7 8" key="1">
    <citation type="submission" date="2012-04" db="EMBL/GenBank/DDBJ databases">
        <title>The Genome Sequence of Saprolegnia declina VS20.</title>
        <authorList>
            <consortium name="The Broad Institute Genome Sequencing Platform"/>
            <person name="Russ C."/>
            <person name="Nusbaum C."/>
            <person name="Tyler B."/>
            <person name="van West P."/>
            <person name="Dieguez-Uribeondo J."/>
            <person name="de Bruijn I."/>
            <person name="Tripathy S."/>
            <person name="Jiang R."/>
            <person name="Young S.K."/>
            <person name="Zeng Q."/>
            <person name="Gargeya S."/>
            <person name="Fitzgerald M."/>
            <person name="Haas B."/>
            <person name="Abouelleil A."/>
            <person name="Alvarado L."/>
            <person name="Arachchi H.M."/>
            <person name="Berlin A."/>
            <person name="Chapman S.B."/>
            <person name="Goldberg J."/>
            <person name="Griggs A."/>
            <person name="Gujja S."/>
            <person name="Hansen M."/>
            <person name="Howarth C."/>
            <person name="Imamovic A."/>
            <person name="Larimer J."/>
            <person name="McCowen C."/>
            <person name="Montmayeur A."/>
            <person name="Murphy C."/>
            <person name="Neiman D."/>
            <person name="Pearson M."/>
            <person name="Priest M."/>
            <person name="Roberts A."/>
            <person name="Saif S."/>
            <person name="Shea T."/>
            <person name="Sisk P."/>
            <person name="Sykes S."/>
            <person name="Wortman J."/>
            <person name="Nusbaum C."/>
            <person name="Birren B."/>
        </authorList>
    </citation>
    <scope>NUCLEOTIDE SEQUENCE [LARGE SCALE GENOMIC DNA]</scope>
    <source>
        <strain evidence="7 8">VS20</strain>
    </source>
</reference>
<evidence type="ECO:0000313" key="8">
    <source>
        <dbReference type="Proteomes" id="UP000030762"/>
    </source>
</evidence>
<sequence length="1154" mass="128172">MQLQDQFGGDKDVLLRFKKTLALMQALDGGNGTLLRLIGGCNLDSNDPIAYVEHGTGLPLSEYLMVKQDATWSEKLWIASQVAKAMVHLHDLGCMHRDVSWSSVFVDATGDVKVFAGLKMRQVQLDKSYLTNGITEARWGAPETLAETDDNDATTYTDKIDIFGLGLVLISLVTCELPFTHVTSRGRAVPIDDNLVAVRLSKRETAIPMLTQPFDDPNKCPSKEYEALAFACIRYDPERRPTAHEVVRRLEMIRQAYNGGLGCTTPNDIKVDVTITLVTTTVVPTSKVSASSYDMWCELKIDDCDRDPIQLERVTGSVTHAVNQYATLRDIEPLAHTVEVTLKSTATTTSTIGKISIPLMEFLKLAMNASALTTVGPTTYPIFKDGDIVGFLDIAVQFGGCLREYLEHFERRATEYLRNAEAGPSTLDLCKKRDLAAQALSSSVDIDKAMPRMDTTRVTTRSNVTDAVASLPLERQVEKTPNGPSVQDDMAPPVTRVTPHATPGGDASTEEASVAAIQPQRALTADKLPSRAVHPSLGHLPPKMMEMKLAVTCEWCNEENVPTASLCAHCGEEMPPVEERLELVHASYEGTAANKKLLEDYAALASQVETFEVELALLRRWTDVRGDLMADRDFEAAHQQLEAKYQKHFNALGEEKKKLQQERADVLTLQSTPYIDAKEVDFVDEQPLWRGDLFILHKVSLKNRVNNEVVTLVRKSLDPSAVEALRWNGALVTTLDKVKRSFANLRRLNGGHGSLIQILGASGLNDMSENPTIYMPYMPGGSLRNLLEKTPAAAALPWTTRLVMAFTIARGLYELHAIDHTHRDINSFHVLVDDEHRVVLTGFSQLRQPSLGTMTGNVGDVRWAAPETMNAGRARYSEKAAIFSFGKVLEELATHALPYSSFRVGDKVISEHALEQRLANVTLDDPILQHNLDPSTPAYYAAIVEKCLVLEPSSRPTILTVLNSLRREVEKYLFPLQPPVTEPMHVQVEVQQAKGLHGTDPRPMEVQCNVSLGGDQSHTGFAAERGSSPTWNHRMDFRPQELVFMTLEARVYQKLDDELVQIGICSVPLQTMLPRQGDPTDSDWVVELEAPLFKDGNHCGELVLKVTFAGEGRLRWRDQYFDRLEYIDDSIKNERDPVRAATARVIRGMYAVDV</sequence>
<dbReference type="STRING" id="1156394.T0RGL7"/>
<feature type="domain" description="Protein kinase" evidence="6">
    <location>
        <begin position="1"/>
        <end position="253"/>
    </location>
</feature>
<keyword evidence="1" id="KW-0808">Transferase</keyword>
<dbReference type="PANTHER" id="PTHR44329:SF288">
    <property type="entry name" value="MITOGEN-ACTIVATED PROTEIN KINASE KINASE KINASE 20"/>
    <property type="match status" value="1"/>
</dbReference>
<dbReference type="Gene3D" id="2.60.40.150">
    <property type="entry name" value="C2 domain"/>
    <property type="match status" value="1"/>
</dbReference>
<feature type="domain" description="Protein kinase" evidence="6">
    <location>
        <begin position="682"/>
        <end position="973"/>
    </location>
</feature>
<dbReference type="eggNOG" id="KOG0192">
    <property type="taxonomic scope" value="Eukaryota"/>
</dbReference>
<dbReference type="Pfam" id="PF07714">
    <property type="entry name" value="PK_Tyr_Ser-Thr"/>
    <property type="match status" value="1"/>
</dbReference>
<keyword evidence="3 7" id="KW-0418">Kinase</keyword>
<dbReference type="InterPro" id="IPR001245">
    <property type="entry name" value="Ser-Thr/Tyr_kinase_cat_dom"/>
</dbReference>
<dbReference type="SUPFAM" id="SSF56112">
    <property type="entry name" value="Protein kinase-like (PK-like)"/>
    <property type="match status" value="2"/>
</dbReference>
<keyword evidence="2" id="KW-0547">Nucleotide-binding</keyword>
<dbReference type="SUPFAM" id="SSF49562">
    <property type="entry name" value="C2 domain (Calcium/lipid-binding domain, CaLB)"/>
    <property type="match status" value="1"/>
</dbReference>